<sequence length="340" mass="40319">MEIPIEGGSPAKRELVFVKKSDQNALQDQVKHLDKQENWGRIEGSDRAVDGNIHGYNDEWVENEFENRRLNAEFSDEPDFDYGDRFVEIDRIDREEKEYTVDLEEHWSDFIRDELRVLGASSIRRAETSGLHTGAFYISPEHDIFITDYDCTAHFSIDSASRILGTDFPSIQDISRHHISEKLPAAIYQRVSNLVLVRLRNFWNMRVAEDRHCVFTDNKTVRVGGWKNRFDGELQSGWRQNQWETWCLMSRRTWKKEIFPNVQAHFVLWHLDDGQEKGDFLTRITEMNDFKFSECLDLWEWDEFNRHGRVIPVLKKKKDRFSAEKVDWARDLMAHWNTSN</sequence>
<reference evidence="1 2" key="1">
    <citation type="submission" date="2024-03" db="EMBL/GenBank/DDBJ databases">
        <title>A high-quality draft genome sequence of Diaporthe vaccinii, a causative agent of upright dieback and viscid rot disease in cranberry plants.</title>
        <authorList>
            <person name="Sarrasin M."/>
            <person name="Lang B.F."/>
            <person name="Burger G."/>
        </authorList>
    </citation>
    <scope>NUCLEOTIDE SEQUENCE [LARGE SCALE GENOMIC DNA]</scope>
    <source>
        <strain evidence="1 2">IS7</strain>
    </source>
</reference>
<dbReference type="Proteomes" id="UP001600888">
    <property type="component" value="Unassembled WGS sequence"/>
</dbReference>
<dbReference type="EMBL" id="JBAWTH010000019">
    <property type="protein sequence ID" value="KAL2287733.1"/>
    <property type="molecule type" value="Genomic_DNA"/>
</dbReference>
<proteinExistence type="predicted"/>
<organism evidence="1 2">
    <name type="scientific">Diaporthe vaccinii</name>
    <dbReference type="NCBI Taxonomy" id="105482"/>
    <lineage>
        <taxon>Eukaryota</taxon>
        <taxon>Fungi</taxon>
        <taxon>Dikarya</taxon>
        <taxon>Ascomycota</taxon>
        <taxon>Pezizomycotina</taxon>
        <taxon>Sordariomycetes</taxon>
        <taxon>Sordariomycetidae</taxon>
        <taxon>Diaporthales</taxon>
        <taxon>Diaporthaceae</taxon>
        <taxon>Diaporthe</taxon>
        <taxon>Diaporthe eres species complex</taxon>
    </lineage>
</organism>
<evidence type="ECO:0000313" key="1">
    <source>
        <dbReference type="EMBL" id="KAL2287733.1"/>
    </source>
</evidence>
<name>A0ABR4EZ85_9PEZI</name>
<comment type="caution">
    <text evidence="1">The sequence shown here is derived from an EMBL/GenBank/DDBJ whole genome shotgun (WGS) entry which is preliminary data.</text>
</comment>
<accession>A0ABR4EZ85</accession>
<keyword evidence="2" id="KW-1185">Reference proteome</keyword>
<protein>
    <submittedName>
        <fullName evidence="1">Uncharacterized protein</fullName>
    </submittedName>
</protein>
<evidence type="ECO:0000313" key="2">
    <source>
        <dbReference type="Proteomes" id="UP001600888"/>
    </source>
</evidence>
<gene>
    <name evidence="1" type="ORF">FJTKL_05091</name>
</gene>